<dbReference type="Proteomes" id="UP000236161">
    <property type="component" value="Unassembled WGS sequence"/>
</dbReference>
<evidence type="ECO:0000313" key="2">
    <source>
        <dbReference type="Proteomes" id="UP000236161"/>
    </source>
</evidence>
<proteinExistence type="predicted"/>
<keyword evidence="2" id="KW-1185">Reference proteome</keyword>
<evidence type="ECO:0000313" key="1">
    <source>
        <dbReference type="EMBL" id="PKA49325.1"/>
    </source>
</evidence>
<dbReference type="EMBL" id="KZ452039">
    <property type="protein sequence ID" value="PKA49325.1"/>
    <property type="molecule type" value="Genomic_DNA"/>
</dbReference>
<sequence>MVHHVIDESAPLYILVDDITVLRPTVGYILSLPSFLILPDPRQLINFATSLQARSPCSGGNKQEITETESICISNVKKIVDYAILMLPKDGLIFLVLHNRIFGSDRQIIFDKQDVKDFAKVNTIGASMISAYVGCLFDKISKDCQLADKYCFVDPQNISSYVDSNVRVTMLEEKLMTLTNIDLVVIL</sequence>
<dbReference type="AlphaFoldDB" id="A0A2I0A1A6"/>
<name>A0A2I0A1A6_9ASPA</name>
<gene>
    <name evidence="1" type="ORF">AXF42_Ash014227</name>
</gene>
<dbReference type="OrthoDB" id="1869436at2759"/>
<organism evidence="1 2">
    <name type="scientific">Apostasia shenzhenica</name>
    <dbReference type="NCBI Taxonomy" id="1088818"/>
    <lineage>
        <taxon>Eukaryota</taxon>
        <taxon>Viridiplantae</taxon>
        <taxon>Streptophyta</taxon>
        <taxon>Embryophyta</taxon>
        <taxon>Tracheophyta</taxon>
        <taxon>Spermatophyta</taxon>
        <taxon>Magnoliopsida</taxon>
        <taxon>Liliopsida</taxon>
        <taxon>Asparagales</taxon>
        <taxon>Orchidaceae</taxon>
        <taxon>Apostasioideae</taxon>
        <taxon>Apostasia</taxon>
    </lineage>
</organism>
<reference evidence="1 2" key="1">
    <citation type="journal article" date="2017" name="Nature">
        <title>The Apostasia genome and the evolution of orchids.</title>
        <authorList>
            <person name="Zhang G.Q."/>
            <person name="Liu K.W."/>
            <person name="Li Z."/>
            <person name="Lohaus R."/>
            <person name="Hsiao Y.Y."/>
            <person name="Niu S.C."/>
            <person name="Wang J.Y."/>
            <person name="Lin Y.C."/>
            <person name="Xu Q."/>
            <person name="Chen L.J."/>
            <person name="Yoshida K."/>
            <person name="Fujiwara S."/>
            <person name="Wang Z.W."/>
            <person name="Zhang Y.Q."/>
            <person name="Mitsuda N."/>
            <person name="Wang M."/>
            <person name="Liu G.H."/>
            <person name="Pecoraro L."/>
            <person name="Huang H.X."/>
            <person name="Xiao X.J."/>
            <person name="Lin M."/>
            <person name="Wu X.Y."/>
            <person name="Wu W.L."/>
            <person name="Chen Y.Y."/>
            <person name="Chang S.B."/>
            <person name="Sakamoto S."/>
            <person name="Ohme-Takagi M."/>
            <person name="Yagi M."/>
            <person name="Zeng S.J."/>
            <person name="Shen C.Y."/>
            <person name="Yeh C.M."/>
            <person name="Luo Y.B."/>
            <person name="Tsai W.C."/>
            <person name="Van de Peer Y."/>
            <person name="Liu Z.J."/>
        </authorList>
    </citation>
    <scope>NUCLEOTIDE SEQUENCE [LARGE SCALE GENOMIC DNA]</scope>
    <source>
        <strain evidence="2">cv. Shenzhen</strain>
        <tissue evidence="1">Stem</tissue>
    </source>
</reference>
<accession>A0A2I0A1A6</accession>
<protein>
    <submittedName>
        <fullName evidence="1">Uncharacterized protein</fullName>
    </submittedName>
</protein>